<dbReference type="Gene3D" id="1.25.40.10">
    <property type="entry name" value="Tetratricopeptide repeat domain"/>
    <property type="match status" value="1"/>
</dbReference>
<dbReference type="AlphaFoldDB" id="A0A644Z2G3"/>
<evidence type="ECO:0000259" key="2">
    <source>
        <dbReference type="Pfam" id="PF08378"/>
    </source>
</evidence>
<feature type="transmembrane region" description="Helical" evidence="1">
    <location>
        <begin position="137"/>
        <end position="155"/>
    </location>
</feature>
<dbReference type="SUPFAM" id="SSF48452">
    <property type="entry name" value="TPR-like"/>
    <property type="match status" value="1"/>
</dbReference>
<accession>A0A644Z2G3</accession>
<keyword evidence="1" id="KW-0472">Membrane</keyword>
<dbReference type="EMBL" id="VSSQ01006983">
    <property type="protein sequence ID" value="MPM34468.1"/>
    <property type="molecule type" value="Genomic_DNA"/>
</dbReference>
<sequence length="351" mass="40177">MPIDPQLIKAGEYYKAGDKKAAAQLLYQYLQSHPEDPGAWYGYSKCFNNLETRKQCLEKTIELDPAFQKAKVELEEVKAQLNTTALMTESTDKFSVNYYEAENPQPQREYDPHTQQILTTRRMANELNEKKHKFENAFWVLWVFVIVLGVVGIFNPKNSPLLLSIIGFTILVRIFSPKFFDKYDATKKKQRQYEKGARGEETIVDLLSTLGPDFAVWHDVMTRYGNIDHIVLAKNGTLFMIETKANSGTVDASQGILLLNGRRPPKDMIAQCVHNTYSLKETIETAFGQTIWVQPILVFTNAFVHSGKPIKGVRVLNKKYLVETLGSDSKMVEKSSWLWESRKDMDKIFST</sequence>
<comment type="caution">
    <text evidence="3">The sequence shown here is derived from an EMBL/GenBank/DDBJ whole genome shotgun (WGS) entry which is preliminary data.</text>
</comment>
<protein>
    <recommendedName>
        <fullName evidence="2">NERD domain-containing protein</fullName>
    </recommendedName>
</protein>
<evidence type="ECO:0000256" key="1">
    <source>
        <dbReference type="SAM" id="Phobius"/>
    </source>
</evidence>
<feature type="transmembrane region" description="Helical" evidence="1">
    <location>
        <begin position="161"/>
        <end position="180"/>
    </location>
</feature>
<keyword evidence="1" id="KW-0812">Transmembrane</keyword>
<proteinExistence type="predicted"/>
<dbReference type="InterPro" id="IPR011528">
    <property type="entry name" value="NERD"/>
</dbReference>
<evidence type="ECO:0000313" key="3">
    <source>
        <dbReference type="EMBL" id="MPM34468.1"/>
    </source>
</evidence>
<reference evidence="3" key="1">
    <citation type="submission" date="2019-08" db="EMBL/GenBank/DDBJ databases">
        <authorList>
            <person name="Kucharzyk K."/>
            <person name="Murdoch R.W."/>
            <person name="Higgins S."/>
            <person name="Loffler F."/>
        </authorList>
    </citation>
    <scope>NUCLEOTIDE SEQUENCE</scope>
</reference>
<dbReference type="InterPro" id="IPR011990">
    <property type="entry name" value="TPR-like_helical_dom_sf"/>
</dbReference>
<feature type="domain" description="NERD" evidence="2">
    <location>
        <begin position="195"/>
        <end position="300"/>
    </location>
</feature>
<dbReference type="Pfam" id="PF08378">
    <property type="entry name" value="NERD"/>
    <property type="match status" value="1"/>
</dbReference>
<keyword evidence="1" id="KW-1133">Transmembrane helix</keyword>
<organism evidence="3">
    <name type="scientific">bioreactor metagenome</name>
    <dbReference type="NCBI Taxonomy" id="1076179"/>
    <lineage>
        <taxon>unclassified sequences</taxon>
        <taxon>metagenomes</taxon>
        <taxon>ecological metagenomes</taxon>
    </lineage>
</organism>
<gene>
    <name evidence="3" type="ORF">SDC9_81051</name>
</gene>
<name>A0A644Z2G3_9ZZZZ</name>